<keyword evidence="2" id="KW-1185">Reference proteome</keyword>
<dbReference type="Proteomes" id="UP000322873">
    <property type="component" value="Unassembled WGS sequence"/>
</dbReference>
<sequence>MVTLYLSTQQTKVSYITVGNTVRSEIIAYAYFFRRSWDEVKLVKYRGIHNTRWQSLPSGYAWFYIPFPLQKSSDGCQLTRDHEKSITLSPNMIQSKCRGKIVLRNIEAPHLSNR</sequence>
<comment type="caution">
    <text evidence="1">The sequence shown here is derived from an EMBL/GenBank/DDBJ whole genome shotgun (WGS) entry which is preliminary data.</text>
</comment>
<evidence type="ECO:0000313" key="1">
    <source>
        <dbReference type="EMBL" id="KAA8564428.1"/>
    </source>
</evidence>
<dbReference type="EMBL" id="VICG01000015">
    <property type="protein sequence ID" value="KAA8564428.1"/>
    <property type="molecule type" value="Genomic_DNA"/>
</dbReference>
<organism evidence="1 2">
    <name type="scientific">Monilinia fructicola</name>
    <name type="common">Brown rot fungus</name>
    <name type="synonym">Ciboria fructicola</name>
    <dbReference type="NCBI Taxonomy" id="38448"/>
    <lineage>
        <taxon>Eukaryota</taxon>
        <taxon>Fungi</taxon>
        <taxon>Dikarya</taxon>
        <taxon>Ascomycota</taxon>
        <taxon>Pezizomycotina</taxon>
        <taxon>Leotiomycetes</taxon>
        <taxon>Helotiales</taxon>
        <taxon>Sclerotiniaceae</taxon>
        <taxon>Monilinia</taxon>
    </lineage>
</organism>
<proteinExistence type="predicted"/>
<protein>
    <submittedName>
        <fullName evidence="1">Uncharacterized protein</fullName>
    </submittedName>
</protein>
<accession>A0A5M9J526</accession>
<reference evidence="1 2" key="1">
    <citation type="submission" date="2019-06" db="EMBL/GenBank/DDBJ databases">
        <title>Genome Sequence of the Brown Rot Fungal Pathogen Monilinia fructicola.</title>
        <authorList>
            <person name="De Miccolis Angelini R.M."/>
            <person name="Landi L."/>
            <person name="Abate D."/>
            <person name="Pollastro S."/>
            <person name="Romanazzi G."/>
            <person name="Faretra F."/>
        </authorList>
    </citation>
    <scope>NUCLEOTIDE SEQUENCE [LARGE SCALE GENOMIC DNA]</scope>
    <source>
        <strain evidence="1 2">Mfrc123</strain>
    </source>
</reference>
<evidence type="ECO:0000313" key="2">
    <source>
        <dbReference type="Proteomes" id="UP000322873"/>
    </source>
</evidence>
<dbReference type="AlphaFoldDB" id="A0A5M9J526"/>
<name>A0A5M9J526_MONFR</name>
<gene>
    <name evidence="1" type="ORF">EYC84_011365</name>
</gene>